<evidence type="ECO:0000256" key="7">
    <source>
        <dbReference type="ARBA" id="ARBA00022741"/>
    </source>
</evidence>
<dbReference type="InterPro" id="IPR000700">
    <property type="entry name" value="PAS-assoc_C"/>
</dbReference>
<dbReference type="InterPro" id="IPR003594">
    <property type="entry name" value="HATPase_dom"/>
</dbReference>
<dbReference type="RefSeq" id="WP_146295369.1">
    <property type="nucleotide sequence ID" value="NZ_CP042326.1"/>
</dbReference>
<dbReference type="Gene3D" id="3.30.565.10">
    <property type="entry name" value="Histidine kinase-like ATPase, C-terminal domain"/>
    <property type="match status" value="1"/>
</dbReference>
<dbReference type="SUPFAM" id="SSF55874">
    <property type="entry name" value="ATPase domain of HSP90 chaperone/DNA topoisomerase II/histidine kinase"/>
    <property type="match status" value="1"/>
</dbReference>
<keyword evidence="9" id="KW-0067">ATP-binding</keyword>
<feature type="domain" description="PAC" evidence="14">
    <location>
        <begin position="350"/>
        <end position="402"/>
    </location>
</feature>
<proteinExistence type="predicted"/>
<dbReference type="GO" id="GO:0005524">
    <property type="term" value="F:ATP binding"/>
    <property type="evidence" value="ECO:0007669"/>
    <property type="project" value="UniProtKB-KW"/>
</dbReference>
<dbReference type="Pfam" id="PF00512">
    <property type="entry name" value="HisKA"/>
    <property type="match status" value="1"/>
</dbReference>
<evidence type="ECO:0000256" key="6">
    <source>
        <dbReference type="ARBA" id="ARBA00022679"/>
    </source>
</evidence>
<name>A0A5B8NKK1_9CHRO</name>
<dbReference type="Proteomes" id="UP000318453">
    <property type="component" value="Chromosome"/>
</dbReference>
<comment type="subcellular location">
    <subcellularLocation>
        <location evidence="2">Cell membrane</location>
    </subcellularLocation>
</comment>
<dbReference type="AlphaFoldDB" id="A0A5B8NKK1"/>
<evidence type="ECO:0000313" key="15">
    <source>
        <dbReference type="EMBL" id="QDZ39772.1"/>
    </source>
</evidence>
<protein>
    <recommendedName>
        <fullName evidence="3">histidine kinase</fullName>
        <ecNumber evidence="3">2.7.13.3</ecNumber>
    </recommendedName>
</protein>
<dbReference type="InterPro" id="IPR003661">
    <property type="entry name" value="HisK_dim/P_dom"/>
</dbReference>
<dbReference type="SMART" id="SM00086">
    <property type="entry name" value="PAC"/>
    <property type="match status" value="4"/>
</dbReference>
<evidence type="ECO:0000313" key="16">
    <source>
        <dbReference type="Proteomes" id="UP000318453"/>
    </source>
</evidence>
<dbReference type="GO" id="GO:0009927">
    <property type="term" value="F:histidine phosphotransfer kinase activity"/>
    <property type="evidence" value="ECO:0007669"/>
    <property type="project" value="TreeGrafter"/>
</dbReference>
<evidence type="ECO:0000256" key="5">
    <source>
        <dbReference type="ARBA" id="ARBA00022553"/>
    </source>
</evidence>
<dbReference type="OrthoDB" id="459598at2"/>
<dbReference type="SMART" id="SM00388">
    <property type="entry name" value="HisKA"/>
    <property type="match status" value="1"/>
</dbReference>
<evidence type="ECO:0000256" key="10">
    <source>
        <dbReference type="ARBA" id="ARBA00023012"/>
    </source>
</evidence>
<keyword evidence="11" id="KW-0472">Membrane</keyword>
<dbReference type="SUPFAM" id="SSF47384">
    <property type="entry name" value="Homodimeric domain of signal transducing histidine kinase"/>
    <property type="match status" value="1"/>
</dbReference>
<dbReference type="EMBL" id="CP042326">
    <property type="protein sequence ID" value="QDZ39772.1"/>
    <property type="molecule type" value="Genomic_DNA"/>
</dbReference>
<keyword evidence="8" id="KW-0418">Kinase</keyword>
<dbReference type="InterPro" id="IPR001610">
    <property type="entry name" value="PAC"/>
</dbReference>
<dbReference type="PRINTS" id="PR00344">
    <property type="entry name" value="BCTRLSENSOR"/>
</dbReference>
<sequence length="790" mass="90576">MAYSLSDKSLNYNDLNQFGANNLAQILEASPNEIYIVDLETLKIQYANPKARKNLGYSLEALQTMSPLDIVDNLTEHKIRDYINPLIRKEKTQVFLETLHYRRDRSTYPVNVYLQLIQQNSQTLLVGNVIDLSESKKVEKSLQEKVLELEGITNNIPGAIYRVSYLPEGKAKIDYVSDRVKDIIEASPEFLYEDFDNFVDLIHPEDQDKFLEGVRNTVNSSQNFCWEGRIITPSNRLVWIQLRSQPQYYPDGLIVRNGVVIDITDKKEAELALEKSEEKFRQFAENIDDIFWMVDPTTKEVVYVSPAYEKIWGRSPKEVQKNVHNLLNAVYPEDYQIVQEAISKPILEKQDTEYRIVRPDGEIRWLRDRAFPIKNQQGEVYRVAGIAQDITKEKKAQQEISRNKELREVIFNEATDALLLLDPETLKILDYNSQTLAMFALDDENYLYNKVASCLYQGDLSTIKAVLKEKEVWQEELILTKLDNTQFWADITWKEIEITGRTIYLVKVSDINERKAFEHELKSTNECLEVTNQELAQATRLKDEFLASMSHELRTPLNSILGIAEGLSEGAFKALSEPQKQAVKNIKNSANHLLELINDILDLAKIQSGKITLNFSYPNIQYLCESSLNLVQQEAHKKKIELEADIQTSCSAINVDELRIRQILINLLSNAIKFTPEQGKVTLNVKEDENKENILFSVTDTGIGISPEEMDQIFEPFVQLDSQLNRQYSGTGLGLSLVRRLSELHGGEVIVESEVGKGSTFSVRLPYTEMCFISDDAYVQAYSKKLLSFL</sequence>
<dbReference type="PANTHER" id="PTHR43047:SF63">
    <property type="entry name" value="HISTIDINE KINASE"/>
    <property type="match status" value="1"/>
</dbReference>
<dbReference type="FunFam" id="1.10.287.130:FF:000145">
    <property type="entry name" value="Sensory transduction histidine kinase"/>
    <property type="match status" value="1"/>
</dbReference>
<dbReference type="PROSITE" id="PS50112">
    <property type="entry name" value="PAS"/>
    <property type="match status" value="2"/>
</dbReference>
<evidence type="ECO:0000256" key="9">
    <source>
        <dbReference type="ARBA" id="ARBA00022840"/>
    </source>
</evidence>
<evidence type="ECO:0000256" key="11">
    <source>
        <dbReference type="ARBA" id="ARBA00023136"/>
    </source>
</evidence>
<dbReference type="PANTHER" id="PTHR43047">
    <property type="entry name" value="TWO-COMPONENT HISTIDINE PROTEIN KINASE"/>
    <property type="match status" value="1"/>
</dbReference>
<dbReference type="EC" id="2.7.13.3" evidence="3"/>
<evidence type="ECO:0000259" key="14">
    <source>
        <dbReference type="PROSITE" id="PS50113"/>
    </source>
</evidence>
<organism evidence="15 16">
    <name type="scientific">Euhalothece natronophila Z-M001</name>
    <dbReference type="NCBI Taxonomy" id="522448"/>
    <lineage>
        <taxon>Bacteria</taxon>
        <taxon>Bacillati</taxon>
        <taxon>Cyanobacteriota</taxon>
        <taxon>Cyanophyceae</taxon>
        <taxon>Oscillatoriophycideae</taxon>
        <taxon>Chroococcales</taxon>
        <taxon>Halothecacae</taxon>
        <taxon>Halothece cluster</taxon>
        <taxon>Euhalothece</taxon>
    </lineage>
</organism>
<keyword evidence="10" id="KW-0902">Two-component regulatory system</keyword>
<dbReference type="InterPro" id="IPR036890">
    <property type="entry name" value="HATPase_C_sf"/>
</dbReference>
<dbReference type="InterPro" id="IPR013655">
    <property type="entry name" value="PAS_fold_3"/>
</dbReference>
<dbReference type="Gene3D" id="1.10.287.130">
    <property type="match status" value="1"/>
</dbReference>
<dbReference type="GO" id="GO:0005886">
    <property type="term" value="C:plasma membrane"/>
    <property type="evidence" value="ECO:0007669"/>
    <property type="project" value="UniProtKB-SubCell"/>
</dbReference>
<keyword evidence="4" id="KW-1003">Cell membrane</keyword>
<evidence type="ECO:0000256" key="8">
    <source>
        <dbReference type="ARBA" id="ARBA00022777"/>
    </source>
</evidence>
<keyword evidence="5" id="KW-0597">Phosphoprotein</keyword>
<dbReference type="PROSITE" id="PS50113">
    <property type="entry name" value="PAC"/>
    <property type="match status" value="2"/>
</dbReference>
<keyword evidence="16" id="KW-1185">Reference proteome</keyword>
<dbReference type="KEGG" id="enn:FRE64_07355"/>
<evidence type="ECO:0000256" key="4">
    <source>
        <dbReference type="ARBA" id="ARBA00022475"/>
    </source>
</evidence>
<dbReference type="NCBIfam" id="TIGR00229">
    <property type="entry name" value="sensory_box"/>
    <property type="match status" value="2"/>
</dbReference>
<evidence type="ECO:0000259" key="12">
    <source>
        <dbReference type="PROSITE" id="PS50109"/>
    </source>
</evidence>
<dbReference type="CDD" id="cd00082">
    <property type="entry name" value="HisKA"/>
    <property type="match status" value="1"/>
</dbReference>
<dbReference type="SMART" id="SM00091">
    <property type="entry name" value="PAS"/>
    <property type="match status" value="4"/>
</dbReference>
<gene>
    <name evidence="15" type="ORF">FRE64_07355</name>
</gene>
<evidence type="ECO:0000256" key="1">
    <source>
        <dbReference type="ARBA" id="ARBA00000085"/>
    </source>
</evidence>
<feature type="domain" description="PAS" evidence="13">
    <location>
        <begin position="276"/>
        <end position="349"/>
    </location>
</feature>
<dbReference type="InterPro" id="IPR000014">
    <property type="entry name" value="PAS"/>
</dbReference>
<evidence type="ECO:0000256" key="2">
    <source>
        <dbReference type="ARBA" id="ARBA00004236"/>
    </source>
</evidence>
<evidence type="ECO:0000259" key="13">
    <source>
        <dbReference type="PROSITE" id="PS50112"/>
    </source>
</evidence>
<dbReference type="Pfam" id="PF08447">
    <property type="entry name" value="PAS_3"/>
    <property type="match status" value="2"/>
</dbReference>
<dbReference type="InterPro" id="IPR035965">
    <property type="entry name" value="PAS-like_dom_sf"/>
</dbReference>
<feature type="domain" description="PAC" evidence="14">
    <location>
        <begin position="224"/>
        <end position="275"/>
    </location>
</feature>
<accession>A0A5B8NKK1</accession>
<dbReference type="InterPro" id="IPR036097">
    <property type="entry name" value="HisK_dim/P_sf"/>
</dbReference>
<dbReference type="Pfam" id="PF13426">
    <property type="entry name" value="PAS_9"/>
    <property type="match status" value="2"/>
</dbReference>
<dbReference type="SMART" id="SM00387">
    <property type="entry name" value="HATPase_c"/>
    <property type="match status" value="1"/>
</dbReference>
<dbReference type="FunFam" id="3.30.565.10:FF:000023">
    <property type="entry name" value="PAS domain-containing sensor histidine kinase"/>
    <property type="match status" value="1"/>
</dbReference>
<dbReference type="CDD" id="cd00130">
    <property type="entry name" value="PAS"/>
    <property type="match status" value="3"/>
</dbReference>
<evidence type="ECO:0000256" key="3">
    <source>
        <dbReference type="ARBA" id="ARBA00012438"/>
    </source>
</evidence>
<dbReference type="CDD" id="cd16922">
    <property type="entry name" value="HATPase_EvgS-ArcB-TorS-like"/>
    <property type="match status" value="1"/>
</dbReference>
<keyword evidence="7" id="KW-0547">Nucleotide-binding</keyword>
<dbReference type="PROSITE" id="PS50109">
    <property type="entry name" value="HIS_KIN"/>
    <property type="match status" value="1"/>
</dbReference>
<dbReference type="InterPro" id="IPR004358">
    <property type="entry name" value="Sig_transdc_His_kin-like_C"/>
</dbReference>
<dbReference type="GO" id="GO:0000155">
    <property type="term" value="F:phosphorelay sensor kinase activity"/>
    <property type="evidence" value="ECO:0007669"/>
    <property type="project" value="InterPro"/>
</dbReference>
<keyword evidence="6" id="KW-0808">Transferase</keyword>
<feature type="domain" description="Histidine kinase" evidence="12">
    <location>
        <begin position="548"/>
        <end position="769"/>
    </location>
</feature>
<feature type="domain" description="PAS" evidence="13">
    <location>
        <begin position="19"/>
        <end position="90"/>
    </location>
</feature>
<dbReference type="InterPro" id="IPR005467">
    <property type="entry name" value="His_kinase_dom"/>
</dbReference>
<comment type="catalytic activity">
    <reaction evidence="1">
        <text>ATP + protein L-histidine = ADP + protein N-phospho-L-histidine.</text>
        <dbReference type="EC" id="2.7.13.3"/>
    </reaction>
</comment>
<dbReference type="SUPFAM" id="SSF55785">
    <property type="entry name" value="PYP-like sensor domain (PAS domain)"/>
    <property type="match status" value="4"/>
</dbReference>
<dbReference type="Pfam" id="PF02518">
    <property type="entry name" value="HATPase_c"/>
    <property type="match status" value="1"/>
</dbReference>
<dbReference type="Gene3D" id="3.30.450.20">
    <property type="entry name" value="PAS domain"/>
    <property type="match status" value="4"/>
</dbReference>
<reference evidence="15" key="1">
    <citation type="submission" date="2019-08" db="EMBL/GenBank/DDBJ databases">
        <title>Carotenoids and Carotenoid Binding Proteins in the Halophilic Cyanobacterium Euhalothece sp. ZM00.</title>
        <authorList>
            <person name="Cho S.M."/>
            <person name="Song J.Y."/>
            <person name="Park Y.-I."/>
        </authorList>
    </citation>
    <scope>NUCLEOTIDE SEQUENCE [LARGE SCALE GENOMIC DNA]</scope>
    <source>
        <strain evidence="15">Z-M001</strain>
    </source>
</reference>